<keyword evidence="20" id="KW-0770">Synapse</keyword>
<comment type="subcellular location">
    <subcellularLocation>
        <location evidence="5">Cell junction</location>
        <location evidence="5">Focal adhesion</location>
    </subcellularLocation>
    <subcellularLocation>
        <location evidence="2">Cell membrane</location>
    </subcellularLocation>
    <subcellularLocation>
        <location evidence="6">Cell projection</location>
        <location evidence="6">Dendrite</location>
    </subcellularLocation>
    <subcellularLocation>
        <location evidence="10">Cell projection</location>
        <location evidence="10">Dendritic spine</location>
    </subcellularLocation>
    <subcellularLocation>
        <location evidence="8">Cell projection</location>
        <location evidence="8">Lamellipodium</location>
    </subcellularLocation>
    <subcellularLocation>
        <location evidence="1">Cell projection</location>
        <location evidence="1">Podosome</location>
    </subcellularLocation>
    <subcellularLocation>
        <location evidence="7">Cell projection</location>
        <location evidence="7">Ruffle</location>
    </subcellularLocation>
    <subcellularLocation>
        <location evidence="9">Cytoplasm</location>
        <location evidence="9">Cell cortex</location>
    </subcellularLocation>
    <subcellularLocation>
        <location evidence="4">Cytoplasm</location>
        <location evidence="4">Cytoskeleton</location>
    </subcellularLocation>
    <subcellularLocation>
        <location evidence="3">Endoplasmic reticulum</location>
    </subcellularLocation>
    <subcellularLocation>
        <location evidence="11">Membrane</location>
        <location evidence="11">Clathrin-coated pit</location>
    </subcellularLocation>
</comment>
<dbReference type="AlphaFoldDB" id="A0A4W4FZJ3"/>
<keyword evidence="16" id="KW-0254">Endocytosis</keyword>
<dbReference type="GO" id="GO:0030864">
    <property type="term" value="C:cortical actin cytoskeleton"/>
    <property type="evidence" value="ECO:0007669"/>
    <property type="project" value="TreeGrafter"/>
</dbReference>
<evidence type="ECO:0000256" key="18">
    <source>
        <dbReference type="ARBA" id="ARBA00022824"/>
    </source>
</evidence>
<dbReference type="GO" id="GO:0002102">
    <property type="term" value="C:podosome"/>
    <property type="evidence" value="ECO:0007669"/>
    <property type="project" value="UniProtKB-SubCell"/>
</dbReference>
<evidence type="ECO:0000256" key="16">
    <source>
        <dbReference type="ARBA" id="ARBA00022583"/>
    </source>
</evidence>
<dbReference type="PRINTS" id="PR00499">
    <property type="entry name" value="P67PHOX"/>
</dbReference>
<evidence type="ECO:0000256" key="13">
    <source>
        <dbReference type="ARBA" id="ARBA00022475"/>
    </source>
</evidence>
<evidence type="ECO:0000256" key="15">
    <source>
        <dbReference type="ARBA" id="ARBA00022553"/>
    </source>
</evidence>
<evidence type="ECO:0000256" key="3">
    <source>
        <dbReference type="ARBA" id="ARBA00004240"/>
    </source>
</evidence>
<dbReference type="InterPro" id="IPR036028">
    <property type="entry name" value="SH3-like_dom_sf"/>
</dbReference>
<dbReference type="FunFam" id="2.30.30.40:FF:000087">
    <property type="entry name" value="Src substrate cortactin"/>
    <property type="match status" value="1"/>
</dbReference>
<evidence type="ECO:0000256" key="26">
    <source>
        <dbReference type="PROSITE-ProRule" id="PRU00192"/>
    </source>
</evidence>
<dbReference type="PRINTS" id="PR00452">
    <property type="entry name" value="SH3DOMAIN"/>
</dbReference>
<dbReference type="GO" id="GO:0005905">
    <property type="term" value="C:clathrin-coated pit"/>
    <property type="evidence" value="ECO:0007669"/>
    <property type="project" value="UniProtKB-SubCell"/>
</dbReference>
<evidence type="ECO:0000256" key="14">
    <source>
        <dbReference type="ARBA" id="ARBA00022490"/>
    </source>
</evidence>
<dbReference type="Ensembl" id="ENSEEET00000029844.2">
    <property type="protein sequence ID" value="ENSEEEP00000029504.2"/>
    <property type="gene ID" value="ENSEEEG00000014083.2"/>
</dbReference>
<dbReference type="Pfam" id="PF00018">
    <property type="entry name" value="SH3_1"/>
    <property type="match status" value="1"/>
</dbReference>
<dbReference type="GO" id="GO:0030427">
    <property type="term" value="C:site of polarized growth"/>
    <property type="evidence" value="ECO:0007669"/>
    <property type="project" value="TreeGrafter"/>
</dbReference>
<keyword evidence="18" id="KW-0256">Endoplasmic reticulum</keyword>
<gene>
    <name evidence="29" type="primary">CTTN</name>
</gene>
<dbReference type="GO" id="GO:0016477">
    <property type="term" value="P:cell migration"/>
    <property type="evidence" value="ECO:0007669"/>
    <property type="project" value="TreeGrafter"/>
</dbReference>
<dbReference type="Gene3D" id="2.30.30.40">
    <property type="entry name" value="SH3 Domains"/>
    <property type="match status" value="1"/>
</dbReference>
<name>A0A4W4FZJ3_ELEEL</name>
<evidence type="ECO:0000256" key="22">
    <source>
        <dbReference type="ARBA" id="ARBA00023136"/>
    </source>
</evidence>
<evidence type="ECO:0000256" key="8">
    <source>
        <dbReference type="ARBA" id="ARBA00004510"/>
    </source>
</evidence>
<dbReference type="PROSITE" id="PS50002">
    <property type="entry name" value="SH3"/>
    <property type="match status" value="1"/>
</dbReference>
<keyword evidence="19" id="KW-0965">Cell junction</keyword>
<dbReference type="SUPFAM" id="SSF50044">
    <property type="entry name" value="SH3-domain"/>
    <property type="match status" value="1"/>
</dbReference>
<dbReference type="Pfam" id="PF02218">
    <property type="entry name" value="HS1_rep"/>
    <property type="match status" value="6"/>
</dbReference>
<proteinExistence type="predicted"/>
<feature type="domain" description="SH3" evidence="28">
    <location>
        <begin position="401"/>
        <end position="459"/>
    </location>
</feature>
<dbReference type="InterPro" id="IPR003134">
    <property type="entry name" value="Hs1_Cortactin"/>
</dbReference>
<keyword evidence="15" id="KW-0597">Phosphoprotein</keyword>
<keyword evidence="21" id="KW-0175">Coiled coil</keyword>
<evidence type="ECO:0000256" key="11">
    <source>
        <dbReference type="ARBA" id="ARBA00004600"/>
    </source>
</evidence>
<evidence type="ECO:0000256" key="4">
    <source>
        <dbReference type="ARBA" id="ARBA00004245"/>
    </source>
</evidence>
<evidence type="ECO:0000313" key="29">
    <source>
        <dbReference type="Ensembl" id="ENSEEEP00000029504.2"/>
    </source>
</evidence>
<reference evidence="30" key="2">
    <citation type="journal article" date="2017" name="Sci. Adv.">
        <title>A tail of two voltages: Proteomic comparison of the three electric organs of the electric eel.</title>
        <authorList>
            <person name="Traeger L.L."/>
            <person name="Sabat G."/>
            <person name="Barrett-Wilt G.A."/>
            <person name="Wells G.B."/>
            <person name="Sussman M.R."/>
        </authorList>
    </citation>
    <scope>NUCLEOTIDE SEQUENCE [LARGE SCALE GENOMIC DNA]</scope>
</reference>
<evidence type="ECO:0000256" key="23">
    <source>
        <dbReference type="ARBA" id="ARBA00023176"/>
    </source>
</evidence>
<keyword evidence="25" id="KW-0966">Cell projection</keyword>
<dbReference type="GO" id="GO:0005886">
    <property type="term" value="C:plasma membrane"/>
    <property type="evidence" value="ECO:0007669"/>
    <property type="project" value="UniProtKB-SubCell"/>
</dbReference>
<evidence type="ECO:0000256" key="10">
    <source>
        <dbReference type="ARBA" id="ARBA00004552"/>
    </source>
</evidence>
<evidence type="ECO:0000313" key="30">
    <source>
        <dbReference type="Proteomes" id="UP000314983"/>
    </source>
</evidence>
<evidence type="ECO:0000256" key="1">
    <source>
        <dbReference type="ARBA" id="ARBA00004188"/>
    </source>
</evidence>
<dbReference type="GO" id="GO:0005783">
    <property type="term" value="C:endoplasmic reticulum"/>
    <property type="evidence" value="ECO:0007669"/>
    <property type="project" value="UniProtKB-SubCell"/>
</dbReference>
<dbReference type="CDD" id="cd11959">
    <property type="entry name" value="SH3_Cortactin"/>
    <property type="match status" value="1"/>
</dbReference>
<evidence type="ECO:0000256" key="7">
    <source>
        <dbReference type="ARBA" id="ARBA00004466"/>
    </source>
</evidence>
<reference evidence="29" key="4">
    <citation type="submission" date="2025-08" db="UniProtKB">
        <authorList>
            <consortium name="Ensembl"/>
        </authorList>
    </citation>
    <scope>IDENTIFICATION</scope>
</reference>
<dbReference type="GO" id="GO:0005884">
    <property type="term" value="C:actin filament"/>
    <property type="evidence" value="ECO:0007669"/>
    <property type="project" value="TreeGrafter"/>
</dbReference>
<keyword evidence="24" id="KW-0206">Cytoskeleton</keyword>
<dbReference type="GO" id="GO:0043197">
    <property type="term" value="C:dendritic spine"/>
    <property type="evidence" value="ECO:0007669"/>
    <property type="project" value="UniProtKB-SubCell"/>
</dbReference>
<feature type="region of interest" description="Disordered" evidence="27">
    <location>
        <begin position="255"/>
        <end position="353"/>
    </location>
</feature>
<protein>
    <recommendedName>
        <fullName evidence="28">SH3 domain-containing protein</fullName>
    </recommendedName>
</protein>
<dbReference type="InterPro" id="IPR001452">
    <property type="entry name" value="SH3_domain"/>
</dbReference>
<evidence type="ECO:0000256" key="19">
    <source>
        <dbReference type="ARBA" id="ARBA00022949"/>
    </source>
</evidence>
<keyword evidence="30" id="KW-1185">Reference proteome</keyword>
<dbReference type="PANTHER" id="PTHR10829:SF15">
    <property type="entry name" value="SRC SUBSTRATE CORTACTIN"/>
    <property type="match status" value="1"/>
</dbReference>
<keyword evidence="17" id="KW-0677">Repeat</keyword>
<evidence type="ECO:0000256" key="21">
    <source>
        <dbReference type="ARBA" id="ARBA00023054"/>
    </source>
</evidence>
<evidence type="ECO:0000256" key="6">
    <source>
        <dbReference type="ARBA" id="ARBA00004279"/>
    </source>
</evidence>
<keyword evidence="13" id="KW-1003">Cell membrane</keyword>
<reference evidence="29" key="3">
    <citation type="submission" date="2020-05" db="EMBL/GenBank/DDBJ databases">
        <title>Electrophorus electricus (electric eel) genome, fEleEle1, primary haplotype.</title>
        <authorList>
            <person name="Myers G."/>
            <person name="Meyer A."/>
            <person name="Fedrigo O."/>
            <person name="Formenti G."/>
            <person name="Rhie A."/>
            <person name="Tracey A."/>
            <person name="Sims Y."/>
            <person name="Jarvis E.D."/>
        </authorList>
    </citation>
    <scope>NUCLEOTIDE SEQUENCE [LARGE SCALE GENOMIC DNA]</scope>
</reference>
<dbReference type="GO" id="GO:0006897">
    <property type="term" value="P:endocytosis"/>
    <property type="evidence" value="ECO:0007669"/>
    <property type="project" value="UniProtKB-KW"/>
</dbReference>
<dbReference type="GO" id="GO:0005925">
    <property type="term" value="C:focal adhesion"/>
    <property type="evidence" value="ECO:0007669"/>
    <property type="project" value="UniProtKB-SubCell"/>
</dbReference>
<evidence type="ECO:0000256" key="9">
    <source>
        <dbReference type="ARBA" id="ARBA00004544"/>
    </source>
</evidence>
<dbReference type="GO" id="GO:0030833">
    <property type="term" value="P:regulation of actin filament polymerization"/>
    <property type="evidence" value="ECO:0007669"/>
    <property type="project" value="TreeGrafter"/>
</dbReference>
<evidence type="ECO:0000256" key="20">
    <source>
        <dbReference type="ARBA" id="ARBA00023018"/>
    </source>
</evidence>
<dbReference type="GO" id="GO:0030027">
    <property type="term" value="C:lamellipodium"/>
    <property type="evidence" value="ECO:0007669"/>
    <property type="project" value="UniProtKB-SubCell"/>
</dbReference>
<evidence type="ECO:0000256" key="5">
    <source>
        <dbReference type="ARBA" id="ARBA00004246"/>
    </source>
</evidence>
<evidence type="ECO:0000256" key="24">
    <source>
        <dbReference type="ARBA" id="ARBA00023212"/>
    </source>
</evidence>
<keyword evidence="12 26" id="KW-0728">SH3 domain</keyword>
<evidence type="ECO:0000259" key="28">
    <source>
        <dbReference type="PROSITE" id="PS50002"/>
    </source>
</evidence>
<dbReference type="SMART" id="SM00326">
    <property type="entry name" value="SH3"/>
    <property type="match status" value="1"/>
</dbReference>
<dbReference type="Proteomes" id="UP000314983">
    <property type="component" value="Chromosome 4"/>
</dbReference>
<feature type="compositionally biased region" description="Acidic residues" evidence="27">
    <location>
        <begin position="16"/>
        <end position="30"/>
    </location>
</feature>
<evidence type="ECO:0000256" key="25">
    <source>
        <dbReference type="ARBA" id="ARBA00023273"/>
    </source>
</evidence>
<organism evidence="29 30">
    <name type="scientific">Electrophorus electricus</name>
    <name type="common">Electric eel</name>
    <name type="synonym">Gymnotus electricus</name>
    <dbReference type="NCBI Taxonomy" id="8005"/>
    <lineage>
        <taxon>Eukaryota</taxon>
        <taxon>Metazoa</taxon>
        <taxon>Chordata</taxon>
        <taxon>Craniata</taxon>
        <taxon>Vertebrata</taxon>
        <taxon>Euteleostomi</taxon>
        <taxon>Actinopterygii</taxon>
        <taxon>Neopterygii</taxon>
        <taxon>Teleostei</taxon>
        <taxon>Ostariophysi</taxon>
        <taxon>Gymnotiformes</taxon>
        <taxon>Gymnotoidei</taxon>
        <taxon>Gymnotidae</taxon>
        <taxon>Electrophorus</taxon>
    </lineage>
</organism>
<sequence>MWKAVAGRSLSVTVDEGADDWETDPDFENDVTEKEQRWGAKTVEGSGHQEHINIHKLREKVSSEHNDLKQKELENMPQASHGYGGKFGVQEDRMDKSAVGHDYQSKLSKHCSQTDTSKGFGGKFGVQSDRVDQSAVGFDYQGKIDKHESQKDYTKGFGGKFGVETDKVDKSAVGFEYQGKTEKHESQKDYVKGFGGKFGVQTDRQDKSAVGWDHQEKVQLHESQKDYKRGFGGKYGVEVDKQDKCALGFDHKESLAKHESQQDYSKGFGGKYGVEKDRMDKSAGTFEEVEKPRAVYQKTRPVEAGGSGTSSIKARFENLAKEKEEEDKKRAQEERARRQATEKQEQEQARKNTEVGGQRSVFCLSMSVSKTETPSLLEAGTLSCVCRCVSIDSPSYEYGEDLGVTAVALYDYQAAGDDEISFDPDDIITNIEMIDEGWWRGVCRGAYGLFPANYVEVRQ</sequence>
<dbReference type="GeneTree" id="ENSGT00940000158565"/>
<dbReference type="InterPro" id="IPR035716">
    <property type="entry name" value="Cortactin_SH3"/>
</dbReference>
<keyword evidence="22" id="KW-0472">Membrane</keyword>
<evidence type="ECO:0000256" key="12">
    <source>
        <dbReference type="ARBA" id="ARBA00022443"/>
    </source>
</evidence>
<accession>A0A4W4FZJ3</accession>
<reference evidence="30" key="1">
    <citation type="journal article" date="2014" name="Science">
        <title>Nonhuman genetics. Genomic basis for the convergent evolution of electric organs.</title>
        <authorList>
            <person name="Gallant J.R."/>
            <person name="Traeger L.L."/>
            <person name="Volkening J.D."/>
            <person name="Moffett H."/>
            <person name="Chen P.H."/>
            <person name="Novina C.D."/>
            <person name="Phillips G.N.Jr."/>
            <person name="Anand R."/>
            <person name="Wells G.B."/>
            <person name="Pinch M."/>
            <person name="Guth R."/>
            <person name="Unguez G.A."/>
            <person name="Albert J.S."/>
            <person name="Zakon H.H."/>
            <person name="Samanta M.P."/>
            <person name="Sussman M.R."/>
        </authorList>
    </citation>
    <scope>NUCLEOTIDE SEQUENCE [LARGE SCALE GENOMIC DNA]</scope>
</reference>
<dbReference type="PROSITE" id="PS51090">
    <property type="entry name" value="CORTACTIN"/>
    <property type="match status" value="6"/>
</dbReference>
<keyword evidence="14" id="KW-0963">Cytoplasm</keyword>
<reference evidence="29" key="5">
    <citation type="submission" date="2025-09" db="UniProtKB">
        <authorList>
            <consortium name="Ensembl"/>
        </authorList>
    </citation>
    <scope>IDENTIFICATION</scope>
</reference>
<evidence type="ECO:0000256" key="2">
    <source>
        <dbReference type="ARBA" id="ARBA00004236"/>
    </source>
</evidence>
<evidence type="ECO:0000256" key="17">
    <source>
        <dbReference type="ARBA" id="ARBA00022737"/>
    </source>
</evidence>
<feature type="compositionally biased region" description="Basic and acidic residues" evidence="27">
    <location>
        <begin position="314"/>
        <end position="353"/>
    </location>
</feature>
<dbReference type="PANTHER" id="PTHR10829">
    <property type="entry name" value="CORTACTIN AND DREBRIN"/>
    <property type="match status" value="1"/>
</dbReference>
<dbReference type="GO" id="GO:0051015">
    <property type="term" value="F:actin filament binding"/>
    <property type="evidence" value="ECO:0007669"/>
    <property type="project" value="TreeGrafter"/>
</dbReference>
<dbReference type="GO" id="GO:0001726">
    <property type="term" value="C:ruffle"/>
    <property type="evidence" value="ECO:0007669"/>
    <property type="project" value="UniProtKB-SubCell"/>
</dbReference>
<feature type="region of interest" description="Disordered" evidence="27">
    <location>
        <begin position="1"/>
        <end position="51"/>
    </location>
</feature>
<keyword evidence="23" id="KW-0168">Coated pit</keyword>
<evidence type="ECO:0000256" key="27">
    <source>
        <dbReference type="SAM" id="MobiDB-lite"/>
    </source>
</evidence>